<dbReference type="Gene3D" id="1.10.530.10">
    <property type="match status" value="1"/>
</dbReference>
<dbReference type="InterPro" id="IPR008258">
    <property type="entry name" value="Transglycosylase_SLT_dom_1"/>
</dbReference>
<evidence type="ECO:0000256" key="1">
    <source>
        <dbReference type="ARBA" id="ARBA00007734"/>
    </source>
</evidence>
<gene>
    <name evidence="3" type="ORF">PCO31010_00501</name>
</gene>
<dbReference type="Pfam" id="PF01464">
    <property type="entry name" value="SLT"/>
    <property type="match status" value="1"/>
</dbReference>
<organism evidence="3 4">
    <name type="scientific">Pandoraea commovens</name>
    <dbReference type="NCBI Taxonomy" id="2508289"/>
    <lineage>
        <taxon>Bacteria</taxon>
        <taxon>Pseudomonadati</taxon>
        <taxon>Pseudomonadota</taxon>
        <taxon>Betaproteobacteria</taxon>
        <taxon>Burkholderiales</taxon>
        <taxon>Burkholderiaceae</taxon>
        <taxon>Pandoraea</taxon>
    </lineage>
</organism>
<dbReference type="SUPFAM" id="SSF53955">
    <property type="entry name" value="Lysozyme-like"/>
    <property type="match status" value="1"/>
</dbReference>
<proteinExistence type="inferred from homology"/>
<dbReference type="RefSeq" id="WP_150662840.1">
    <property type="nucleotide sequence ID" value="NZ_CABPSA010000001.1"/>
</dbReference>
<dbReference type="OrthoDB" id="9815002at2"/>
<dbReference type="CDD" id="cd13399">
    <property type="entry name" value="Slt35-like"/>
    <property type="match status" value="1"/>
</dbReference>
<protein>
    <submittedName>
        <fullName evidence="3">Lytic transglycosylase</fullName>
    </submittedName>
</protein>
<evidence type="ECO:0000313" key="3">
    <source>
        <dbReference type="EMBL" id="VVD68830.1"/>
    </source>
</evidence>
<name>A0A5E4RZ89_9BURK</name>
<evidence type="ECO:0000313" key="4">
    <source>
        <dbReference type="Proteomes" id="UP000343335"/>
    </source>
</evidence>
<sequence>MIFDLIMRAVREDTLRAFRALLAALAALVLILAITVAGLVASTPSHAQVPQDAARYRLDLRRQAQLVWGIDAPVSTFAAQIHQESRWRADAKSPVGAEGLAQFMPSTASWISGAYAGLRENDPFNPTWALRALVTYDKHLYDRVKAANHCERMAFALSGYNGGLGWVYKRQKLSGFPDYCLAKTCDINPGITPGNQRENADYPRRILMQHEPLYVRAGWGLGSCTK</sequence>
<dbReference type="InterPro" id="IPR023346">
    <property type="entry name" value="Lysozyme-like_dom_sf"/>
</dbReference>
<evidence type="ECO:0000259" key="2">
    <source>
        <dbReference type="Pfam" id="PF01464"/>
    </source>
</evidence>
<dbReference type="PANTHER" id="PTHR37423">
    <property type="entry name" value="SOLUBLE LYTIC MUREIN TRANSGLYCOSYLASE-RELATED"/>
    <property type="match status" value="1"/>
</dbReference>
<comment type="similarity">
    <text evidence="1">Belongs to the transglycosylase Slt family.</text>
</comment>
<dbReference type="Proteomes" id="UP000343335">
    <property type="component" value="Unassembled WGS sequence"/>
</dbReference>
<dbReference type="PANTHER" id="PTHR37423:SF2">
    <property type="entry name" value="MEMBRANE-BOUND LYTIC MUREIN TRANSGLYCOSYLASE C"/>
    <property type="match status" value="1"/>
</dbReference>
<dbReference type="EMBL" id="CABPSA010000001">
    <property type="protein sequence ID" value="VVD68830.1"/>
    <property type="molecule type" value="Genomic_DNA"/>
</dbReference>
<accession>A0A5E4RZ89</accession>
<feature type="domain" description="Transglycosylase SLT" evidence="2">
    <location>
        <begin position="74"/>
        <end position="175"/>
    </location>
</feature>
<reference evidence="3 4" key="1">
    <citation type="submission" date="2019-08" db="EMBL/GenBank/DDBJ databases">
        <authorList>
            <person name="Peeters C."/>
        </authorList>
    </citation>
    <scope>NUCLEOTIDE SEQUENCE [LARGE SCALE GENOMIC DNA]</scope>
    <source>
        <strain evidence="3 4">LMG 31010</strain>
    </source>
</reference>
<dbReference type="AlphaFoldDB" id="A0A5E4RZ89"/>